<dbReference type="GO" id="GO:0012505">
    <property type="term" value="C:endomembrane system"/>
    <property type="evidence" value="ECO:0007669"/>
    <property type="project" value="UniProtKB-SubCell"/>
</dbReference>
<dbReference type="InParanoid" id="A0A151ZK75"/>
<feature type="transmembrane region" description="Helical" evidence="6">
    <location>
        <begin position="74"/>
        <end position="92"/>
    </location>
</feature>
<dbReference type="EMBL" id="LODT01000022">
    <property type="protein sequence ID" value="KYQ94309.1"/>
    <property type="molecule type" value="Genomic_DNA"/>
</dbReference>
<protein>
    <recommendedName>
        <fullName evidence="6">Battenin</fullName>
    </recommendedName>
</protein>
<feature type="transmembrane region" description="Helical" evidence="6">
    <location>
        <begin position="380"/>
        <end position="403"/>
    </location>
</feature>
<dbReference type="InterPro" id="IPR036259">
    <property type="entry name" value="MFS_trans_sf"/>
</dbReference>
<feature type="transmembrane region" description="Helical" evidence="6">
    <location>
        <begin position="134"/>
        <end position="155"/>
    </location>
</feature>
<evidence type="ECO:0000256" key="3">
    <source>
        <dbReference type="ARBA" id="ARBA00022692"/>
    </source>
</evidence>
<evidence type="ECO:0000256" key="6">
    <source>
        <dbReference type="RuleBase" id="RU361113"/>
    </source>
</evidence>
<evidence type="ECO:0000256" key="2">
    <source>
        <dbReference type="ARBA" id="ARBA00007467"/>
    </source>
</evidence>
<evidence type="ECO:0000313" key="8">
    <source>
        <dbReference type="EMBL" id="KYQ94309.1"/>
    </source>
</evidence>
<keyword evidence="3 6" id="KW-0812">Transmembrane</keyword>
<gene>
    <name evidence="8" type="ORF">DLAC_04607</name>
</gene>
<keyword evidence="9" id="KW-1185">Reference proteome</keyword>
<keyword evidence="6" id="KW-0458">Lysosome</keyword>
<feature type="transmembrane region" description="Helical" evidence="6">
    <location>
        <begin position="98"/>
        <end position="122"/>
    </location>
</feature>
<dbReference type="OrthoDB" id="5965864at2759"/>
<evidence type="ECO:0000256" key="5">
    <source>
        <dbReference type="ARBA" id="ARBA00023136"/>
    </source>
</evidence>
<dbReference type="Proteomes" id="UP000076078">
    <property type="component" value="Unassembled WGS sequence"/>
</dbReference>
<comment type="similarity">
    <text evidence="2 6">Belongs to the battenin family.</text>
</comment>
<keyword evidence="5 6" id="KW-0472">Membrane</keyword>
<dbReference type="Gene3D" id="1.20.1250.20">
    <property type="entry name" value="MFS general substrate transporter like domains"/>
    <property type="match status" value="1"/>
</dbReference>
<accession>A0A151ZK75</accession>
<feature type="transmembrane region" description="Helical" evidence="6">
    <location>
        <begin position="342"/>
        <end position="368"/>
    </location>
</feature>
<dbReference type="GO" id="GO:0005765">
    <property type="term" value="C:lysosomal membrane"/>
    <property type="evidence" value="ECO:0007669"/>
    <property type="project" value="UniProtKB-SubCell"/>
</dbReference>
<feature type="transmembrane region" description="Helical" evidence="6">
    <location>
        <begin position="45"/>
        <end position="62"/>
    </location>
</feature>
<organism evidence="8 9">
    <name type="scientific">Tieghemostelium lacteum</name>
    <name type="common">Slime mold</name>
    <name type="synonym">Dictyostelium lacteum</name>
    <dbReference type="NCBI Taxonomy" id="361077"/>
    <lineage>
        <taxon>Eukaryota</taxon>
        <taxon>Amoebozoa</taxon>
        <taxon>Evosea</taxon>
        <taxon>Eumycetozoa</taxon>
        <taxon>Dictyostelia</taxon>
        <taxon>Dictyosteliales</taxon>
        <taxon>Raperosteliaceae</taxon>
        <taxon>Tieghemostelium</taxon>
    </lineage>
</organism>
<evidence type="ECO:0000256" key="1">
    <source>
        <dbReference type="ARBA" id="ARBA00004127"/>
    </source>
</evidence>
<feature type="region of interest" description="Disordered" evidence="7">
    <location>
        <begin position="185"/>
        <end position="239"/>
    </location>
</feature>
<feature type="transmembrane region" description="Helical" evidence="6">
    <location>
        <begin position="161"/>
        <end position="181"/>
    </location>
</feature>
<dbReference type="AlphaFoldDB" id="A0A151ZK75"/>
<feature type="compositionally biased region" description="Basic and acidic residues" evidence="7">
    <location>
        <begin position="194"/>
        <end position="210"/>
    </location>
</feature>
<comment type="caution">
    <text evidence="8">The sequence shown here is derived from an EMBL/GenBank/DDBJ whole genome shotgun (WGS) entry which is preliminary data.</text>
</comment>
<dbReference type="PANTHER" id="PTHR10981">
    <property type="entry name" value="BATTENIN"/>
    <property type="match status" value="1"/>
</dbReference>
<sequence>MARDKVYIRNWISFHFMGNINNFAYCVVNAAAKSLAVFFNNQKNIALVLWANIAFGFASRLLNTFLLENVNTKLKIIVNCLIMALGLVGVALSKYVNFAFCIACIALIGIASSFGESVLLSFMKKFPADIVNGWSSGTGVAGVCGSLFYIGMVAAGLPNSTIFYLMLPTVAVYFLLFFIGLKVPADSSSSSSASDKKGDYSKLKEEDESRPLTQARIEDEEDDDQKGVQPIRGPPGETKGQRYKRALKLVIWNAMNLNLVYFFEYVASVGGADLAVRQSDSTDWFVKNSYPILSFCYQLGVLISRSSLQVYKIKRIEILTVLQGANMVLWIVQAKYKMIGSVWILFLLMIYCGLLGGASYVNVFYLILHDKKIPDEDRELCINYAALLVTLGITAASCFILIMDHTFLSDAFEATK</sequence>
<evidence type="ECO:0000256" key="4">
    <source>
        <dbReference type="ARBA" id="ARBA00022989"/>
    </source>
</evidence>
<keyword evidence="4 6" id="KW-1133">Transmembrane helix</keyword>
<proteinExistence type="inferred from homology"/>
<dbReference type="InterPro" id="IPR003492">
    <property type="entry name" value="Battenin_disease_Cln3"/>
</dbReference>
<dbReference type="Pfam" id="PF02487">
    <property type="entry name" value="CLN3"/>
    <property type="match status" value="1"/>
</dbReference>
<dbReference type="PRINTS" id="PR01315">
    <property type="entry name" value="BATTENIN"/>
</dbReference>
<dbReference type="OMA" id="ATILYCE"/>
<dbReference type="PANTHER" id="PTHR10981:SF7">
    <property type="entry name" value="BATTENIN"/>
    <property type="match status" value="1"/>
</dbReference>
<dbReference type="STRING" id="361077.A0A151ZK75"/>
<feature type="transmembrane region" description="Helical" evidence="6">
    <location>
        <begin position="20"/>
        <end position="39"/>
    </location>
</feature>
<evidence type="ECO:0000313" key="9">
    <source>
        <dbReference type="Proteomes" id="UP000076078"/>
    </source>
</evidence>
<reference evidence="8 9" key="1">
    <citation type="submission" date="2015-12" db="EMBL/GenBank/DDBJ databases">
        <title>Dictyostelia acquired genes for synthesis and detection of signals that induce cell-type specialization by lateral gene transfer from prokaryotes.</title>
        <authorList>
            <person name="Gloeckner G."/>
            <person name="Schaap P."/>
        </authorList>
    </citation>
    <scope>NUCLEOTIDE SEQUENCE [LARGE SCALE GENOMIC DNA]</scope>
    <source>
        <strain evidence="8 9">TK</strain>
    </source>
</reference>
<evidence type="ECO:0000256" key="7">
    <source>
        <dbReference type="SAM" id="MobiDB-lite"/>
    </source>
</evidence>
<name>A0A151ZK75_TIELA</name>
<dbReference type="SUPFAM" id="SSF103473">
    <property type="entry name" value="MFS general substrate transporter"/>
    <property type="match status" value="1"/>
</dbReference>
<feature type="transmembrane region" description="Helical" evidence="6">
    <location>
        <begin position="249"/>
        <end position="268"/>
    </location>
</feature>
<comment type="subcellular location">
    <subcellularLocation>
        <location evidence="1">Endomembrane system</location>
        <topology evidence="1">Multi-pass membrane protein</topology>
    </subcellularLocation>
    <subcellularLocation>
        <location evidence="6">Lysosome membrane</location>
        <topology evidence="6">Multi-pass membrane protein</topology>
    </subcellularLocation>
</comment>
<dbReference type="FunCoup" id="A0A151ZK75">
    <property type="interactions" value="53"/>
</dbReference>